<organism evidence="4 5">
    <name type="scientific">Dimorphilus gyrociliatus</name>
    <dbReference type="NCBI Taxonomy" id="2664684"/>
    <lineage>
        <taxon>Eukaryota</taxon>
        <taxon>Metazoa</taxon>
        <taxon>Spiralia</taxon>
        <taxon>Lophotrochozoa</taxon>
        <taxon>Annelida</taxon>
        <taxon>Polychaeta</taxon>
        <taxon>Polychaeta incertae sedis</taxon>
        <taxon>Dinophilidae</taxon>
        <taxon>Dimorphilus</taxon>
    </lineage>
</organism>
<dbReference type="InterPro" id="IPR001304">
    <property type="entry name" value="C-type_lectin-like"/>
</dbReference>
<dbReference type="CDD" id="cd00037">
    <property type="entry name" value="CLECT"/>
    <property type="match status" value="2"/>
</dbReference>
<keyword evidence="5" id="KW-1185">Reference proteome</keyword>
<evidence type="ECO:0000256" key="2">
    <source>
        <dbReference type="SAM" id="SignalP"/>
    </source>
</evidence>
<dbReference type="InterPro" id="IPR016187">
    <property type="entry name" value="CTDL_fold"/>
</dbReference>
<dbReference type="InterPro" id="IPR018378">
    <property type="entry name" value="C-type_lectin_CS"/>
</dbReference>
<dbReference type="InterPro" id="IPR051004">
    <property type="entry name" value="DC-SIGN_domain-containing"/>
</dbReference>
<dbReference type="AlphaFoldDB" id="A0A7I8W214"/>
<dbReference type="OrthoDB" id="6110379at2759"/>
<keyword evidence="2" id="KW-0732">Signal</keyword>
<dbReference type="PANTHER" id="PTHR22802">
    <property type="entry name" value="C-TYPE LECTIN SUPERFAMILY MEMBER"/>
    <property type="match status" value="1"/>
</dbReference>
<dbReference type="Gene3D" id="3.10.100.10">
    <property type="entry name" value="Mannose-Binding Protein A, subunit A"/>
    <property type="match status" value="2"/>
</dbReference>
<reference evidence="4 5" key="1">
    <citation type="submission" date="2020-08" db="EMBL/GenBank/DDBJ databases">
        <authorList>
            <person name="Hejnol A."/>
        </authorList>
    </citation>
    <scope>NUCLEOTIDE SEQUENCE [LARGE SCALE GENOMIC DNA]</scope>
</reference>
<evidence type="ECO:0000259" key="3">
    <source>
        <dbReference type="PROSITE" id="PS50041"/>
    </source>
</evidence>
<proteinExistence type="predicted"/>
<dbReference type="InterPro" id="IPR016186">
    <property type="entry name" value="C-type_lectin-like/link_sf"/>
</dbReference>
<gene>
    <name evidence="4" type="ORF">DGYR_LOCUS10357</name>
</gene>
<evidence type="ECO:0000313" key="5">
    <source>
        <dbReference type="Proteomes" id="UP000549394"/>
    </source>
</evidence>
<dbReference type="PROSITE" id="PS00615">
    <property type="entry name" value="C_TYPE_LECTIN_1"/>
    <property type="match status" value="1"/>
</dbReference>
<protein>
    <submittedName>
        <fullName evidence="4">DgyrCDS10970</fullName>
    </submittedName>
</protein>
<feature type="chain" id="PRO_5029539632" evidence="2">
    <location>
        <begin position="21"/>
        <end position="298"/>
    </location>
</feature>
<dbReference type="Proteomes" id="UP000549394">
    <property type="component" value="Unassembled WGS sequence"/>
</dbReference>
<feature type="signal peptide" evidence="2">
    <location>
        <begin position="1"/>
        <end position="20"/>
    </location>
</feature>
<dbReference type="Pfam" id="PF00059">
    <property type="entry name" value="Lectin_C"/>
    <property type="match status" value="2"/>
</dbReference>
<keyword evidence="1" id="KW-1015">Disulfide bond</keyword>
<evidence type="ECO:0000313" key="4">
    <source>
        <dbReference type="EMBL" id="CAD5122556.1"/>
    </source>
</evidence>
<feature type="domain" description="C-type lectin" evidence="3">
    <location>
        <begin position="30"/>
        <end position="153"/>
    </location>
</feature>
<feature type="domain" description="C-type lectin" evidence="3">
    <location>
        <begin position="167"/>
        <end position="282"/>
    </location>
</feature>
<dbReference type="PANTHER" id="PTHR22802:SF456">
    <property type="entry name" value="FI01427P"/>
    <property type="match status" value="1"/>
</dbReference>
<sequence length="298" mass="34659">MSKVKYIFVLISCIFATVQAQNCSEGFDRFEDSCYYFVRSQLGWYDADQYCTSLRPKTYTVHLASIESQNEQNWIADKIRADSNLRDRSVWIGLNNADKKEGWLWTRTYQTPDYKNWGSGQPVSSGRCSRMHYQHSYRWHNTACSGRYSSVCEYSLTAPCPKGFDRYQNSCYKVIPTTLDWFEAEQFCTYAVPDKYNVHLASIESSGEQQFIVERIRADSANRNRDFWVGGNRIDSKKNWAWVANNKRFSYTNWNSGEPSGSGQCMWLDTDYSYRWNDKDCNSNGSGFVCEVELADLN</sequence>
<comment type="caution">
    <text evidence="4">The sequence shown here is derived from an EMBL/GenBank/DDBJ whole genome shotgun (WGS) entry which is preliminary data.</text>
</comment>
<evidence type="ECO:0000256" key="1">
    <source>
        <dbReference type="ARBA" id="ARBA00023157"/>
    </source>
</evidence>
<dbReference type="SUPFAM" id="SSF56436">
    <property type="entry name" value="C-type lectin-like"/>
    <property type="match status" value="2"/>
</dbReference>
<dbReference type="SMART" id="SM00034">
    <property type="entry name" value="CLECT"/>
    <property type="match status" value="2"/>
</dbReference>
<dbReference type="PROSITE" id="PS50041">
    <property type="entry name" value="C_TYPE_LECTIN_2"/>
    <property type="match status" value="2"/>
</dbReference>
<dbReference type="EMBL" id="CAJFCJ010000017">
    <property type="protein sequence ID" value="CAD5122556.1"/>
    <property type="molecule type" value="Genomic_DNA"/>
</dbReference>
<accession>A0A7I8W214</accession>
<name>A0A7I8W214_9ANNE</name>